<sequence>MKEATQQYNKFSRIRRYGSHTMKVTASRVAYLPALDALAVIAEAKKKREWTGRYTAHMVRKGFQASLSRELANADYDAAGEDRADSSPEEWADESIYAMVS</sequence>
<evidence type="ECO:0000256" key="1">
    <source>
        <dbReference type="SAM" id="MobiDB-lite"/>
    </source>
</evidence>
<reference evidence="2" key="1">
    <citation type="submission" date="2023-02" db="EMBL/GenBank/DDBJ databases">
        <title>Description of Herbaspirillum huttiense subsp. nephrolepsisexaltata and Herbaspirillum huttiense subsp. lycopersicon.</title>
        <authorList>
            <person name="Poudel M."/>
            <person name="Sharma A."/>
            <person name="Goss E."/>
            <person name="Tapia J.H."/>
            <person name="Harmon C.M."/>
            <person name="Jones J.B."/>
        </authorList>
    </citation>
    <scope>NUCLEOTIDE SEQUENCE</scope>
    <source>
        <strain evidence="2">NC40101</strain>
    </source>
</reference>
<gene>
    <name evidence="2" type="ORF">RJN63_11920</name>
</gene>
<evidence type="ECO:0000313" key="2">
    <source>
        <dbReference type="EMBL" id="MDT0337540.1"/>
    </source>
</evidence>
<organism evidence="2">
    <name type="scientific">Herbaspirillum huttiense subsp. nephrolepidis</name>
    <dbReference type="NCBI Taxonomy" id="3075126"/>
    <lineage>
        <taxon>Bacteria</taxon>
        <taxon>Pseudomonadati</taxon>
        <taxon>Pseudomonadota</taxon>
        <taxon>Betaproteobacteria</taxon>
        <taxon>Burkholderiales</taxon>
        <taxon>Oxalobacteraceae</taxon>
        <taxon>Herbaspirillum</taxon>
    </lineage>
</organism>
<protein>
    <submittedName>
        <fullName evidence="2">Uncharacterized protein</fullName>
    </submittedName>
</protein>
<dbReference type="EMBL" id="JAVRAA010000005">
    <property type="protein sequence ID" value="MDT0337540.1"/>
    <property type="molecule type" value="Genomic_DNA"/>
</dbReference>
<feature type="region of interest" description="Disordered" evidence="1">
    <location>
        <begin position="78"/>
        <end position="101"/>
    </location>
</feature>
<dbReference type="RefSeq" id="WP_284077008.1">
    <property type="nucleotide sequence ID" value="NZ_JAVLSM010000007.1"/>
</dbReference>
<comment type="caution">
    <text evidence="2">The sequence shown here is derived from an EMBL/GenBank/DDBJ whole genome shotgun (WGS) entry which is preliminary data.</text>
</comment>
<dbReference type="AlphaFoldDB" id="A0AAE4G9E3"/>
<accession>A0AAE4G9E3</accession>
<proteinExistence type="predicted"/>
<name>A0AAE4G9E3_9BURK</name>